<dbReference type="EMBL" id="JANPWZ010003393">
    <property type="protein sequence ID" value="KAJ3552874.1"/>
    <property type="molecule type" value="Genomic_DNA"/>
</dbReference>
<name>A0A9W8N3Q4_9PEZI</name>
<organism evidence="1 2">
    <name type="scientific">Xylaria arbuscula</name>
    <dbReference type="NCBI Taxonomy" id="114810"/>
    <lineage>
        <taxon>Eukaryota</taxon>
        <taxon>Fungi</taxon>
        <taxon>Dikarya</taxon>
        <taxon>Ascomycota</taxon>
        <taxon>Pezizomycotina</taxon>
        <taxon>Sordariomycetes</taxon>
        <taxon>Xylariomycetidae</taxon>
        <taxon>Xylariales</taxon>
        <taxon>Xylariaceae</taxon>
        <taxon>Xylaria</taxon>
    </lineage>
</organism>
<keyword evidence="2" id="KW-1185">Reference proteome</keyword>
<accession>A0A9W8N3Q4</accession>
<protein>
    <submittedName>
        <fullName evidence="1">Uncharacterized protein</fullName>
    </submittedName>
</protein>
<sequence length="137" mass="15468">MTMAPHPVSSQAKVILKLCPYKPDFCGIDEIVSISGARDLWYIKFSDVAVSMALEFVKGRFDQEVVDSLRERLLGRSQKMFSYTQLLAMESTQKLAVLRTLGHVGSHHSRRSWLADLESFSEEVAQIAGTGIIYWNE</sequence>
<comment type="caution">
    <text evidence="1">The sequence shown here is derived from an EMBL/GenBank/DDBJ whole genome shotgun (WGS) entry which is preliminary data.</text>
</comment>
<evidence type="ECO:0000313" key="1">
    <source>
        <dbReference type="EMBL" id="KAJ3552874.1"/>
    </source>
</evidence>
<reference evidence="1" key="1">
    <citation type="submission" date="2022-07" db="EMBL/GenBank/DDBJ databases">
        <title>Genome Sequence of Xylaria arbuscula.</title>
        <authorList>
            <person name="Buettner E."/>
        </authorList>
    </citation>
    <scope>NUCLEOTIDE SEQUENCE</scope>
    <source>
        <strain evidence="1">VT107</strain>
    </source>
</reference>
<proteinExistence type="predicted"/>
<gene>
    <name evidence="1" type="ORF">NPX13_g11012</name>
</gene>
<dbReference type="AlphaFoldDB" id="A0A9W8N3Q4"/>
<dbReference type="Proteomes" id="UP001148614">
    <property type="component" value="Unassembled WGS sequence"/>
</dbReference>
<evidence type="ECO:0000313" key="2">
    <source>
        <dbReference type="Proteomes" id="UP001148614"/>
    </source>
</evidence>